<evidence type="ECO:0000256" key="7">
    <source>
        <dbReference type="ARBA" id="ARBA00023136"/>
    </source>
</evidence>
<dbReference type="Proteomes" id="UP000280344">
    <property type="component" value="Chromosome"/>
</dbReference>
<keyword evidence="7 8" id="KW-0472">Membrane</keyword>
<proteinExistence type="inferred from homology"/>
<name>A0A3Q9G5X1_9ACTO</name>
<evidence type="ECO:0000256" key="4">
    <source>
        <dbReference type="ARBA" id="ARBA00022475"/>
    </source>
</evidence>
<keyword evidence="10" id="KW-1185">Reference proteome</keyword>
<feature type="transmembrane region" description="Helical" evidence="8">
    <location>
        <begin position="49"/>
        <end position="66"/>
    </location>
</feature>
<dbReference type="EMBL" id="CP034593">
    <property type="protein sequence ID" value="AZQ78138.1"/>
    <property type="molecule type" value="Genomic_DNA"/>
</dbReference>
<feature type="transmembrane region" description="Helical" evidence="8">
    <location>
        <begin position="78"/>
        <end position="96"/>
    </location>
</feature>
<evidence type="ECO:0000256" key="3">
    <source>
        <dbReference type="ARBA" id="ARBA00022448"/>
    </source>
</evidence>
<dbReference type="PANTHER" id="PTHR30269:SF23">
    <property type="entry name" value="MEMBRANE TRANSPORTER PROTEIN YDHB-RELATED"/>
    <property type="match status" value="1"/>
</dbReference>
<keyword evidence="4 8" id="KW-1003">Cell membrane</keyword>
<sequence>MIPDLAPLAWAGLVFATLFVGIGKTALPGIVTLSVAIFAAILPARESTAALLILLLVGDLIAVWIYAKDADWAILKKLIPSVVVGVALGTAFLYFVSDGVMRRSIGIILLILTALTLLLMRRGTAETIKEFFARRSIRSLYGALGGFTTMAANSGGPVMNLYFIASGFDMRRFLGTQAWFFFTVNVIKLPFSAGIGLMTSEVLSIAALMIPIVIVGAIIGRLIVKRINQKLFNAIIIGLTIVSAVYLVF</sequence>
<feature type="transmembrane region" description="Helical" evidence="8">
    <location>
        <begin position="231"/>
        <end position="248"/>
    </location>
</feature>
<evidence type="ECO:0000256" key="5">
    <source>
        <dbReference type="ARBA" id="ARBA00022692"/>
    </source>
</evidence>
<keyword evidence="5 8" id="KW-0812">Transmembrane</keyword>
<gene>
    <name evidence="9" type="ORF">EJ997_04325</name>
</gene>
<dbReference type="Pfam" id="PF01925">
    <property type="entry name" value="TauE"/>
    <property type="match status" value="1"/>
</dbReference>
<evidence type="ECO:0000256" key="2">
    <source>
        <dbReference type="ARBA" id="ARBA00009142"/>
    </source>
</evidence>
<evidence type="ECO:0000256" key="6">
    <source>
        <dbReference type="ARBA" id="ARBA00022989"/>
    </source>
</evidence>
<keyword evidence="3" id="KW-0813">Transport</keyword>
<accession>A0A3Q9G5X1</accession>
<dbReference type="InterPro" id="IPR052017">
    <property type="entry name" value="TSUP"/>
</dbReference>
<evidence type="ECO:0000313" key="10">
    <source>
        <dbReference type="Proteomes" id="UP000280344"/>
    </source>
</evidence>
<feature type="transmembrane region" description="Helical" evidence="8">
    <location>
        <begin position="177"/>
        <end position="197"/>
    </location>
</feature>
<feature type="transmembrane region" description="Helical" evidence="8">
    <location>
        <begin position="203"/>
        <end position="224"/>
    </location>
</feature>
<dbReference type="OrthoDB" id="9801058at2"/>
<protein>
    <recommendedName>
        <fullName evidence="8">Probable membrane transporter protein</fullName>
    </recommendedName>
</protein>
<feature type="transmembrane region" description="Helical" evidence="8">
    <location>
        <begin position="103"/>
        <end position="120"/>
    </location>
</feature>
<evidence type="ECO:0000256" key="1">
    <source>
        <dbReference type="ARBA" id="ARBA00004651"/>
    </source>
</evidence>
<keyword evidence="6 8" id="KW-1133">Transmembrane helix</keyword>
<reference evidence="9 10" key="1">
    <citation type="submission" date="2018-12" db="EMBL/GenBank/DDBJ databases">
        <title>Complete genome sequence of Flaviflexus sp. H23T48.</title>
        <authorList>
            <person name="Bae J.-W."/>
            <person name="Lee J.-Y."/>
        </authorList>
    </citation>
    <scope>NUCLEOTIDE SEQUENCE [LARGE SCALE GENOMIC DNA]</scope>
    <source>
        <strain evidence="9 10">H23T48</strain>
    </source>
</reference>
<comment type="similarity">
    <text evidence="2 8">Belongs to the 4-toluene sulfonate uptake permease (TSUP) (TC 2.A.102) family.</text>
</comment>
<dbReference type="AlphaFoldDB" id="A0A3Q9G5X1"/>
<organism evidence="9 10">
    <name type="scientific">Flaviflexus ciconiae</name>
    <dbReference type="NCBI Taxonomy" id="2496867"/>
    <lineage>
        <taxon>Bacteria</taxon>
        <taxon>Bacillati</taxon>
        <taxon>Actinomycetota</taxon>
        <taxon>Actinomycetes</taxon>
        <taxon>Actinomycetales</taxon>
        <taxon>Actinomycetaceae</taxon>
        <taxon>Flaviflexus</taxon>
    </lineage>
</organism>
<evidence type="ECO:0000256" key="8">
    <source>
        <dbReference type="RuleBase" id="RU363041"/>
    </source>
</evidence>
<feature type="transmembrane region" description="Helical" evidence="8">
    <location>
        <begin position="12"/>
        <end position="42"/>
    </location>
</feature>
<comment type="subcellular location">
    <subcellularLocation>
        <location evidence="1 8">Cell membrane</location>
        <topology evidence="1 8">Multi-pass membrane protein</topology>
    </subcellularLocation>
</comment>
<dbReference type="PANTHER" id="PTHR30269">
    <property type="entry name" value="TRANSMEMBRANE PROTEIN YFCA"/>
    <property type="match status" value="1"/>
</dbReference>
<dbReference type="GO" id="GO:0005886">
    <property type="term" value="C:plasma membrane"/>
    <property type="evidence" value="ECO:0007669"/>
    <property type="project" value="UniProtKB-SubCell"/>
</dbReference>
<evidence type="ECO:0000313" key="9">
    <source>
        <dbReference type="EMBL" id="AZQ78138.1"/>
    </source>
</evidence>
<dbReference type="InterPro" id="IPR002781">
    <property type="entry name" value="TM_pro_TauE-like"/>
</dbReference>
<dbReference type="KEGG" id="flh:EJ997_04325"/>
<feature type="transmembrane region" description="Helical" evidence="8">
    <location>
        <begin position="140"/>
        <end position="165"/>
    </location>
</feature>